<reference evidence="2 3" key="1">
    <citation type="submission" date="2020-11" db="EMBL/GenBank/DDBJ databases">
        <authorList>
            <person name="Sun Q."/>
        </authorList>
    </citation>
    <scope>NUCLEOTIDE SEQUENCE [LARGE SCALE GENOMIC DNA]</scope>
    <source>
        <strain evidence="2 3">P8398</strain>
    </source>
</reference>
<proteinExistence type="predicted"/>
<feature type="chain" id="PRO_5047197150" evidence="1">
    <location>
        <begin position="34"/>
        <end position="134"/>
    </location>
</feature>
<dbReference type="Proteomes" id="UP000662888">
    <property type="component" value="Chromosome"/>
</dbReference>
<organism evidence="2 3">
    <name type="scientific">Massilia antarctica</name>
    <dbReference type="NCBI Taxonomy" id="2765360"/>
    <lineage>
        <taxon>Bacteria</taxon>
        <taxon>Pseudomonadati</taxon>
        <taxon>Pseudomonadota</taxon>
        <taxon>Betaproteobacteria</taxon>
        <taxon>Burkholderiales</taxon>
        <taxon>Oxalobacteraceae</taxon>
        <taxon>Telluria group</taxon>
        <taxon>Massilia</taxon>
    </lineage>
</organism>
<dbReference type="RefSeq" id="WP_206088262.1">
    <property type="nucleotide sequence ID" value="NZ_CP065053.1"/>
</dbReference>
<gene>
    <name evidence="2" type="ORF">IV454_24505</name>
</gene>
<evidence type="ECO:0000256" key="1">
    <source>
        <dbReference type="SAM" id="SignalP"/>
    </source>
</evidence>
<dbReference type="EMBL" id="CP065053">
    <property type="protein sequence ID" value="QPI48659.1"/>
    <property type="molecule type" value="Genomic_DNA"/>
</dbReference>
<accession>A0AA48WBV6</accession>
<sequence length="134" mass="13798">MDTQFIRNARQTMTGAVAGVLLCSTLALAPAHAGVLNGMLVLDGNTADPSGAAPPDDWESFPANQANTVRATGIVADAVPAVFRNDSKDTLDISTWRYDLGSSPPKTDIKNGYAAAYTDAGDLVINFGAEAAAG</sequence>
<feature type="signal peptide" evidence="1">
    <location>
        <begin position="1"/>
        <end position="33"/>
    </location>
</feature>
<protein>
    <submittedName>
        <fullName evidence="2">Uncharacterized protein</fullName>
    </submittedName>
</protein>
<evidence type="ECO:0000313" key="2">
    <source>
        <dbReference type="EMBL" id="QPI48659.1"/>
    </source>
</evidence>
<evidence type="ECO:0000313" key="3">
    <source>
        <dbReference type="Proteomes" id="UP000662888"/>
    </source>
</evidence>
<keyword evidence="3" id="KW-1185">Reference proteome</keyword>
<keyword evidence="1" id="KW-0732">Signal</keyword>
<name>A0AA48WBV6_9BURK</name>